<dbReference type="RefSeq" id="XP_033689038.1">
    <property type="nucleotide sequence ID" value="XM_033835314.1"/>
</dbReference>
<evidence type="ECO:0000256" key="2">
    <source>
        <dbReference type="ARBA" id="ARBA00013091"/>
    </source>
</evidence>
<reference evidence="11" key="1">
    <citation type="journal article" date="2020" name="Stud. Mycol.">
        <title>101 Dothideomycetes genomes: a test case for predicting lifestyles and emergence of pathogens.</title>
        <authorList>
            <person name="Haridas S."/>
            <person name="Albert R."/>
            <person name="Binder M."/>
            <person name="Bloem J."/>
            <person name="Labutti K."/>
            <person name="Salamov A."/>
            <person name="Andreopoulos B."/>
            <person name="Baker S."/>
            <person name="Barry K."/>
            <person name="Bills G."/>
            <person name="Bluhm B."/>
            <person name="Cannon C."/>
            <person name="Castanera R."/>
            <person name="Culley D."/>
            <person name="Daum C."/>
            <person name="Ezra D."/>
            <person name="Gonzalez J."/>
            <person name="Henrissat B."/>
            <person name="Kuo A."/>
            <person name="Liang C."/>
            <person name="Lipzen A."/>
            <person name="Lutzoni F."/>
            <person name="Magnuson J."/>
            <person name="Mondo S."/>
            <person name="Nolan M."/>
            <person name="Ohm R."/>
            <person name="Pangilinan J."/>
            <person name="Park H.-J."/>
            <person name="Ramirez L."/>
            <person name="Alfaro M."/>
            <person name="Sun H."/>
            <person name="Tritt A."/>
            <person name="Yoshinaga Y."/>
            <person name="Zwiers L.-H."/>
            <person name="Turgeon B."/>
            <person name="Goodwin S."/>
            <person name="Spatafora J."/>
            <person name="Crous P."/>
            <person name="Grigoriev I."/>
        </authorList>
    </citation>
    <scope>NUCLEOTIDE SEQUENCE</scope>
    <source>
        <strain evidence="11">CBS 122368</strain>
    </source>
</reference>
<gene>
    <name evidence="11" type="ORF">BU26DRAFT_602047</name>
</gene>
<evidence type="ECO:0000313" key="12">
    <source>
        <dbReference type="Proteomes" id="UP000800094"/>
    </source>
</evidence>
<evidence type="ECO:0000256" key="8">
    <source>
        <dbReference type="ARBA" id="ARBA00023326"/>
    </source>
</evidence>
<comment type="subcellular location">
    <subcellularLocation>
        <location evidence="1">Secreted</location>
    </subcellularLocation>
</comment>
<evidence type="ECO:0000256" key="9">
    <source>
        <dbReference type="ARBA" id="ARBA00034075"/>
    </source>
</evidence>
<dbReference type="PANTHER" id="PTHR38050:SF2">
    <property type="entry name" value="FERULOYL ESTERASE C-RELATED"/>
    <property type="match status" value="1"/>
</dbReference>
<organism evidence="11 12">
    <name type="scientific">Trematosphaeria pertusa</name>
    <dbReference type="NCBI Taxonomy" id="390896"/>
    <lineage>
        <taxon>Eukaryota</taxon>
        <taxon>Fungi</taxon>
        <taxon>Dikarya</taxon>
        <taxon>Ascomycota</taxon>
        <taxon>Pezizomycotina</taxon>
        <taxon>Dothideomycetes</taxon>
        <taxon>Pleosporomycetidae</taxon>
        <taxon>Pleosporales</taxon>
        <taxon>Massarineae</taxon>
        <taxon>Trematosphaeriaceae</taxon>
        <taxon>Trematosphaeria</taxon>
    </lineage>
</organism>
<keyword evidence="3" id="KW-0964">Secreted</keyword>
<dbReference type="Proteomes" id="UP000800094">
    <property type="component" value="Unassembled WGS sequence"/>
</dbReference>
<evidence type="ECO:0000256" key="10">
    <source>
        <dbReference type="SAM" id="SignalP"/>
    </source>
</evidence>
<evidence type="ECO:0000256" key="6">
    <source>
        <dbReference type="ARBA" id="ARBA00022801"/>
    </source>
</evidence>
<dbReference type="AlphaFoldDB" id="A0A6A6IUA0"/>
<keyword evidence="5 10" id="KW-0732">Signal</keyword>
<accession>A0A6A6IUA0</accession>
<evidence type="ECO:0000256" key="7">
    <source>
        <dbReference type="ARBA" id="ARBA00023277"/>
    </source>
</evidence>
<dbReference type="SUPFAM" id="SSF53474">
    <property type="entry name" value="alpha/beta-Hydrolases"/>
    <property type="match status" value="1"/>
</dbReference>
<keyword evidence="6" id="KW-0378">Hydrolase</keyword>
<keyword evidence="12" id="KW-1185">Reference proteome</keyword>
<dbReference type="GO" id="GO:0030600">
    <property type="term" value="F:feruloyl esterase activity"/>
    <property type="evidence" value="ECO:0007669"/>
    <property type="project" value="UniProtKB-EC"/>
</dbReference>
<keyword evidence="7" id="KW-0119">Carbohydrate metabolism</keyword>
<protein>
    <recommendedName>
        <fullName evidence="2">feruloyl esterase</fullName>
        <ecNumber evidence="2">3.1.1.73</ecNumber>
    </recommendedName>
</protein>
<proteinExistence type="predicted"/>
<dbReference type="GeneID" id="54588644"/>
<name>A0A6A6IUA0_9PLEO</name>
<evidence type="ECO:0000313" key="11">
    <source>
        <dbReference type="EMBL" id="KAF2254034.1"/>
    </source>
</evidence>
<evidence type="ECO:0000256" key="5">
    <source>
        <dbReference type="ARBA" id="ARBA00022729"/>
    </source>
</evidence>
<comment type="catalytic activity">
    <reaction evidence="9">
        <text>feruloyl-polysaccharide + H2O = ferulate + polysaccharide.</text>
        <dbReference type="EC" id="3.1.1.73"/>
    </reaction>
</comment>
<dbReference type="GO" id="GO:0045493">
    <property type="term" value="P:xylan catabolic process"/>
    <property type="evidence" value="ECO:0007669"/>
    <property type="project" value="UniProtKB-KW"/>
</dbReference>
<dbReference type="PANTHER" id="PTHR38050">
    <property type="match status" value="1"/>
</dbReference>
<dbReference type="InterPro" id="IPR043595">
    <property type="entry name" value="FaeB/C/D"/>
</dbReference>
<dbReference type="OrthoDB" id="424610at2759"/>
<sequence>MKSLLSPPALLLSLAIGTTGLATSQQSSGCGKPVPSVIELGKPKNLTIASDSGVTPRKYRIHVPEYYDPNVPVPLILSFHGRSKDMKFQDELSQFSNASYGFEGIAVYPEGVPSPKGTKQWQGDPDAPTTINDITFTLELLDHLLSRYCIDPSLIYASGKSNGGGFTGLLACDPLATTRIAAFAAVSGAFYLDPSTQQLPPCTPSPNRPKIPILELHGAKDTTIHYLGGPNDRSNGDTLDIPAWVDGWAARNGLEASENVTGTLCEGKKEVTTHTWGDGVVVHYLYGNMYHDWPSRWGDGDSRTLTTCVGADATRVLLEWFGGWRL</sequence>
<dbReference type="EC" id="3.1.1.73" evidence="2"/>
<dbReference type="GO" id="GO:0005576">
    <property type="term" value="C:extracellular region"/>
    <property type="evidence" value="ECO:0007669"/>
    <property type="project" value="UniProtKB-SubCell"/>
</dbReference>
<evidence type="ECO:0000256" key="3">
    <source>
        <dbReference type="ARBA" id="ARBA00022525"/>
    </source>
</evidence>
<dbReference type="EMBL" id="ML987191">
    <property type="protein sequence ID" value="KAF2254034.1"/>
    <property type="molecule type" value="Genomic_DNA"/>
</dbReference>
<keyword evidence="4" id="KW-0858">Xylan degradation</keyword>
<dbReference type="Gene3D" id="3.40.50.1820">
    <property type="entry name" value="alpha/beta hydrolase"/>
    <property type="match status" value="1"/>
</dbReference>
<evidence type="ECO:0000256" key="4">
    <source>
        <dbReference type="ARBA" id="ARBA00022651"/>
    </source>
</evidence>
<keyword evidence="8" id="KW-0624">Polysaccharide degradation</keyword>
<feature type="signal peptide" evidence="10">
    <location>
        <begin position="1"/>
        <end position="20"/>
    </location>
</feature>
<feature type="chain" id="PRO_5025567553" description="feruloyl esterase" evidence="10">
    <location>
        <begin position="21"/>
        <end position="326"/>
    </location>
</feature>
<dbReference type="InterPro" id="IPR029058">
    <property type="entry name" value="AB_hydrolase_fold"/>
</dbReference>
<evidence type="ECO:0000256" key="1">
    <source>
        <dbReference type="ARBA" id="ARBA00004613"/>
    </source>
</evidence>